<sequence>MIALTAAEIAAATGGVLRADVDPALVVAGPVVVDSREVEPGGLFVALPGEHVDGHDYAAGAVAAG</sequence>
<evidence type="ECO:0000313" key="4">
    <source>
        <dbReference type="EMBL" id="NKY40435.1"/>
    </source>
</evidence>
<dbReference type="Pfam" id="PF01225">
    <property type="entry name" value="Mur_ligase"/>
    <property type="match status" value="1"/>
</dbReference>
<keyword evidence="5" id="KW-1185">Reference proteome</keyword>
<protein>
    <submittedName>
        <fullName evidence="4">UDP-N-acetylmuramoyl-tripeptide--D-alanyl-D-alanine ligase</fullName>
    </submittedName>
</protein>
<keyword evidence="1" id="KW-0132">Cell division</keyword>
<accession>A0ABX1K1I7</accession>
<feature type="domain" description="Mur ligase N-terminal catalytic" evidence="3">
    <location>
        <begin position="32"/>
        <end position="65"/>
    </location>
</feature>
<dbReference type="GO" id="GO:0016874">
    <property type="term" value="F:ligase activity"/>
    <property type="evidence" value="ECO:0007669"/>
    <property type="project" value="UniProtKB-KW"/>
</dbReference>
<organism evidence="4 5">
    <name type="scientific">Cellulomonas septica</name>
    <dbReference type="NCBI Taxonomy" id="285080"/>
    <lineage>
        <taxon>Bacteria</taxon>
        <taxon>Bacillati</taxon>
        <taxon>Actinomycetota</taxon>
        <taxon>Actinomycetes</taxon>
        <taxon>Micrococcales</taxon>
        <taxon>Cellulomonadaceae</taxon>
        <taxon>Cellulomonas</taxon>
    </lineage>
</organism>
<keyword evidence="4" id="KW-0436">Ligase</keyword>
<feature type="non-terminal residue" evidence="4">
    <location>
        <position position="65"/>
    </location>
</feature>
<evidence type="ECO:0000313" key="5">
    <source>
        <dbReference type="Proteomes" id="UP000777774"/>
    </source>
</evidence>
<evidence type="ECO:0000259" key="3">
    <source>
        <dbReference type="Pfam" id="PF01225"/>
    </source>
</evidence>
<keyword evidence="2" id="KW-0131">Cell cycle</keyword>
<dbReference type="SUPFAM" id="SSF63418">
    <property type="entry name" value="MurE/MurF N-terminal domain"/>
    <property type="match status" value="1"/>
</dbReference>
<dbReference type="Proteomes" id="UP000777774">
    <property type="component" value="Unassembled WGS sequence"/>
</dbReference>
<reference evidence="4 5" key="1">
    <citation type="submission" date="2020-04" db="EMBL/GenBank/DDBJ databases">
        <title>MicrobeNet Type strains.</title>
        <authorList>
            <person name="Nicholson A.C."/>
        </authorList>
    </citation>
    <scope>NUCLEOTIDE SEQUENCE [LARGE SCALE GENOMIC DNA]</scope>
    <source>
        <strain evidence="4 5">ATCC BAA-787</strain>
    </source>
</reference>
<proteinExistence type="predicted"/>
<dbReference type="InterPro" id="IPR000713">
    <property type="entry name" value="Mur_ligase_N"/>
</dbReference>
<dbReference type="RefSeq" id="WP_343035469.1">
    <property type="nucleotide sequence ID" value="NZ_JAAXOY010000354.1"/>
</dbReference>
<evidence type="ECO:0000256" key="1">
    <source>
        <dbReference type="ARBA" id="ARBA00022618"/>
    </source>
</evidence>
<dbReference type="InterPro" id="IPR035911">
    <property type="entry name" value="MurE/MurF_N"/>
</dbReference>
<comment type="caution">
    <text evidence="4">The sequence shown here is derived from an EMBL/GenBank/DDBJ whole genome shotgun (WGS) entry which is preliminary data.</text>
</comment>
<dbReference type="EMBL" id="JAAXOY010000354">
    <property type="protein sequence ID" value="NKY40435.1"/>
    <property type="molecule type" value="Genomic_DNA"/>
</dbReference>
<dbReference type="Gene3D" id="3.40.1390.10">
    <property type="entry name" value="MurE/MurF, N-terminal domain"/>
    <property type="match status" value="1"/>
</dbReference>
<evidence type="ECO:0000256" key="2">
    <source>
        <dbReference type="ARBA" id="ARBA00023306"/>
    </source>
</evidence>
<gene>
    <name evidence="4" type="ORF">HGA02_13100</name>
</gene>
<name>A0ABX1K1I7_9CELL</name>